<proteinExistence type="predicted"/>
<dbReference type="InterPro" id="IPR025633">
    <property type="entry name" value="DUF4291"/>
</dbReference>
<dbReference type="Proteomes" id="UP000000851">
    <property type="component" value="Chromosome"/>
</dbReference>
<reference evidence="1 2" key="1">
    <citation type="journal article" date="2009" name="Stand. Genomic Sci.">
        <title>Complete genome sequence of Catenulispora acidiphila type strain (ID 139908).</title>
        <authorList>
            <person name="Copeland A."/>
            <person name="Lapidus A."/>
            <person name="Glavina Del Rio T."/>
            <person name="Nolan M."/>
            <person name="Lucas S."/>
            <person name="Chen F."/>
            <person name="Tice H."/>
            <person name="Cheng J.F."/>
            <person name="Bruce D."/>
            <person name="Goodwin L."/>
            <person name="Pitluck S."/>
            <person name="Mikhailova N."/>
            <person name="Pati A."/>
            <person name="Ivanova N."/>
            <person name="Mavromatis K."/>
            <person name="Chen A."/>
            <person name="Palaniappan K."/>
            <person name="Chain P."/>
            <person name="Land M."/>
            <person name="Hauser L."/>
            <person name="Chang Y.J."/>
            <person name="Jeffries C.D."/>
            <person name="Chertkov O."/>
            <person name="Brettin T."/>
            <person name="Detter J.C."/>
            <person name="Han C."/>
            <person name="Ali Z."/>
            <person name="Tindall B.J."/>
            <person name="Goker M."/>
            <person name="Bristow J."/>
            <person name="Eisen J.A."/>
            <person name="Markowitz V."/>
            <person name="Hugenholtz P."/>
            <person name="Kyrpides N.C."/>
            <person name="Klenk H.P."/>
        </authorList>
    </citation>
    <scope>NUCLEOTIDE SEQUENCE [LARGE SCALE GENOMIC DNA]</scope>
    <source>
        <strain evidence="2">DSM 44928 / JCM 14897 / NBRC 102108 / NRRL B-24433 / ID139908</strain>
    </source>
</reference>
<organism evidence="1 2">
    <name type="scientific">Catenulispora acidiphila (strain DSM 44928 / JCM 14897 / NBRC 102108 / NRRL B-24433 / ID139908)</name>
    <dbReference type="NCBI Taxonomy" id="479433"/>
    <lineage>
        <taxon>Bacteria</taxon>
        <taxon>Bacillati</taxon>
        <taxon>Actinomycetota</taxon>
        <taxon>Actinomycetes</taxon>
        <taxon>Catenulisporales</taxon>
        <taxon>Catenulisporaceae</taxon>
        <taxon>Catenulispora</taxon>
    </lineage>
</organism>
<dbReference type="RefSeq" id="WP_015794742.1">
    <property type="nucleotide sequence ID" value="NC_013131.1"/>
</dbReference>
<evidence type="ECO:0000313" key="1">
    <source>
        <dbReference type="EMBL" id="ACU75013.1"/>
    </source>
</evidence>
<dbReference type="eggNOG" id="ENOG502Z86B">
    <property type="taxonomic scope" value="Bacteria"/>
</dbReference>
<dbReference type="OrthoDB" id="65842at2"/>
<dbReference type="STRING" id="479433.Caci_6159"/>
<accession>C7QID6</accession>
<sequence length="204" mass="23714">MGNENNLPLHQVRADYDRETIVVYQAYRAQIAEPAVRAQRFVEPFSLQRMTWIKPSFLWMMGRSNWARKPGQEHVLAVRITREGWENALSQAVLTGYKRGVHADHADWEQQMKHARVHVQWDPERTLSGAVLDARSIQVGLSRHVVADYVNAWTTEIRDITPTVRKMADLLKEGRKDRAAQHLPKERPYELPPHIARRLRGERG</sequence>
<dbReference type="EMBL" id="CP001700">
    <property type="protein sequence ID" value="ACU75013.1"/>
    <property type="molecule type" value="Genomic_DNA"/>
</dbReference>
<dbReference type="PANTHER" id="PTHR38567">
    <property type="entry name" value="DUF4291 DOMAIN-CONTAINING PROTEIN"/>
    <property type="match status" value="1"/>
</dbReference>
<keyword evidence="2" id="KW-1185">Reference proteome</keyword>
<gene>
    <name evidence="1" type="ordered locus">Caci_6159</name>
</gene>
<dbReference type="PANTHER" id="PTHR38567:SF1">
    <property type="entry name" value="DUF4291 DOMAIN-CONTAINING PROTEIN"/>
    <property type="match status" value="1"/>
</dbReference>
<name>C7QID6_CATAD</name>
<dbReference type="Pfam" id="PF14124">
    <property type="entry name" value="DUF4291"/>
    <property type="match status" value="1"/>
</dbReference>
<evidence type="ECO:0000313" key="2">
    <source>
        <dbReference type="Proteomes" id="UP000000851"/>
    </source>
</evidence>
<evidence type="ECO:0008006" key="3">
    <source>
        <dbReference type="Google" id="ProtNLM"/>
    </source>
</evidence>
<dbReference type="KEGG" id="cai:Caci_6159"/>
<dbReference type="HOGENOM" id="CLU_082565_1_1_11"/>
<protein>
    <recommendedName>
        <fullName evidence="3">DUF4291 domain-containing protein</fullName>
    </recommendedName>
</protein>
<dbReference type="AlphaFoldDB" id="C7QID6"/>
<dbReference type="InParanoid" id="C7QID6"/>